<organism evidence="1 2">
    <name type="scientific">Pleurodeles waltl</name>
    <name type="common">Iberian ribbed newt</name>
    <dbReference type="NCBI Taxonomy" id="8319"/>
    <lineage>
        <taxon>Eukaryota</taxon>
        <taxon>Metazoa</taxon>
        <taxon>Chordata</taxon>
        <taxon>Craniata</taxon>
        <taxon>Vertebrata</taxon>
        <taxon>Euteleostomi</taxon>
        <taxon>Amphibia</taxon>
        <taxon>Batrachia</taxon>
        <taxon>Caudata</taxon>
        <taxon>Salamandroidea</taxon>
        <taxon>Salamandridae</taxon>
        <taxon>Pleurodelinae</taxon>
        <taxon>Pleurodeles</taxon>
    </lineage>
</organism>
<protein>
    <submittedName>
        <fullName evidence="1">Uncharacterized protein</fullName>
    </submittedName>
</protein>
<name>A0AAV7QTV7_PLEWA</name>
<gene>
    <name evidence="1" type="ORF">NDU88_008121</name>
</gene>
<reference evidence="1" key="1">
    <citation type="journal article" date="2022" name="bioRxiv">
        <title>Sequencing and chromosome-scale assembly of the giantPleurodeles waltlgenome.</title>
        <authorList>
            <person name="Brown T."/>
            <person name="Elewa A."/>
            <person name="Iarovenko S."/>
            <person name="Subramanian E."/>
            <person name="Araus A.J."/>
            <person name="Petzold A."/>
            <person name="Susuki M."/>
            <person name="Suzuki K.-i.T."/>
            <person name="Hayashi T."/>
            <person name="Toyoda A."/>
            <person name="Oliveira C."/>
            <person name="Osipova E."/>
            <person name="Leigh N.D."/>
            <person name="Simon A."/>
            <person name="Yun M.H."/>
        </authorList>
    </citation>
    <scope>NUCLEOTIDE SEQUENCE</scope>
    <source>
        <strain evidence="1">20211129_DDA</strain>
        <tissue evidence="1">Liver</tissue>
    </source>
</reference>
<dbReference type="AlphaFoldDB" id="A0AAV7QTV7"/>
<comment type="caution">
    <text evidence="1">The sequence shown here is derived from an EMBL/GenBank/DDBJ whole genome shotgun (WGS) entry which is preliminary data.</text>
</comment>
<evidence type="ECO:0000313" key="1">
    <source>
        <dbReference type="EMBL" id="KAJ1141793.1"/>
    </source>
</evidence>
<evidence type="ECO:0000313" key="2">
    <source>
        <dbReference type="Proteomes" id="UP001066276"/>
    </source>
</evidence>
<proteinExistence type="predicted"/>
<sequence length="200" mass="21774">MTKDIMLRSLTGYSKVVYGFGQLTLLLHLCSPALLVRSGDGWFRIRLLRCGLMQDLSLLGTDSETEISAGSGKVVHALLHLGLCGSTESSSTSVLACSILRLKSLPSVLYLILMLVSSSSQKASDSNGREHPGCQYTALLDSVGDWEGIGGVSIIQYSSKHAVVDLMHHTDEFVWAAKSWDGVRAWCFTIGEKLNCFLNF</sequence>
<dbReference type="EMBL" id="JANPWB010000010">
    <property type="protein sequence ID" value="KAJ1141793.1"/>
    <property type="molecule type" value="Genomic_DNA"/>
</dbReference>
<dbReference type="Proteomes" id="UP001066276">
    <property type="component" value="Chromosome 6"/>
</dbReference>
<accession>A0AAV7QTV7</accession>
<keyword evidence="2" id="KW-1185">Reference proteome</keyword>